<evidence type="ECO:0000256" key="1">
    <source>
        <dbReference type="ARBA" id="ARBA00022612"/>
    </source>
</evidence>
<evidence type="ECO:0000256" key="2">
    <source>
        <dbReference type="ARBA" id="ARBA00022670"/>
    </source>
</evidence>
<protein>
    <submittedName>
        <fullName evidence="5">HK97 family phage prohead protease</fullName>
    </submittedName>
</protein>
<dbReference type="GO" id="GO:0006508">
    <property type="term" value="P:proteolysis"/>
    <property type="evidence" value="ECO:0007669"/>
    <property type="project" value="UniProtKB-KW"/>
</dbReference>
<reference evidence="6" key="1">
    <citation type="journal article" date="2019" name="Int. J. Syst. Evol. Microbiol.">
        <title>The Global Catalogue of Microorganisms (GCM) 10K type strain sequencing project: providing services to taxonomists for standard genome sequencing and annotation.</title>
        <authorList>
            <consortium name="The Broad Institute Genomics Platform"/>
            <consortium name="The Broad Institute Genome Sequencing Center for Infectious Disease"/>
            <person name="Wu L."/>
            <person name="Ma J."/>
        </authorList>
    </citation>
    <scope>NUCLEOTIDE SEQUENCE [LARGE SCALE GENOMIC DNA]</scope>
    <source>
        <strain evidence="6">CCUG 55609</strain>
    </source>
</reference>
<keyword evidence="3" id="KW-0378">Hydrolase</keyword>
<evidence type="ECO:0000313" key="5">
    <source>
        <dbReference type="EMBL" id="MFD1328287.1"/>
    </source>
</evidence>
<keyword evidence="6" id="KW-1185">Reference proteome</keyword>
<comment type="caution">
    <text evidence="5">The sequence shown here is derived from an EMBL/GenBank/DDBJ whole genome shotgun (WGS) entry which is preliminary data.</text>
</comment>
<dbReference type="InterPro" id="IPR054613">
    <property type="entry name" value="Peptidase_S78_dom"/>
</dbReference>
<keyword evidence="1" id="KW-1188">Viral release from host cell</keyword>
<organism evidence="5 6">
    <name type="scientific">Mycoplana ramosa</name>
    <name type="common">Mycoplana bullata</name>
    <dbReference type="NCBI Taxonomy" id="40837"/>
    <lineage>
        <taxon>Bacteria</taxon>
        <taxon>Pseudomonadati</taxon>
        <taxon>Pseudomonadota</taxon>
        <taxon>Alphaproteobacteria</taxon>
        <taxon>Hyphomicrobiales</taxon>
        <taxon>Rhizobiaceae</taxon>
        <taxon>Mycoplana</taxon>
    </lineage>
</organism>
<proteinExistence type="predicted"/>
<dbReference type="EMBL" id="JBHTNF010000005">
    <property type="protein sequence ID" value="MFD1328287.1"/>
    <property type="molecule type" value="Genomic_DNA"/>
</dbReference>
<evidence type="ECO:0000259" key="4">
    <source>
        <dbReference type="Pfam" id="PF04586"/>
    </source>
</evidence>
<dbReference type="RefSeq" id="WP_374838468.1">
    <property type="nucleotide sequence ID" value="NZ_JBHEEW010000007.1"/>
</dbReference>
<evidence type="ECO:0000256" key="3">
    <source>
        <dbReference type="ARBA" id="ARBA00022801"/>
    </source>
</evidence>
<gene>
    <name evidence="5" type="ORF">ACFQ33_10330</name>
</gene>
<name>A0ABW3YWH1_MYCRA</name>
<dbReference type="GO" id="GO:0008233">
    <property type="term" value="F:peptidase activity"/>
    <property type="evidence" value="ECO:0007669"/>
    <property type="project" value="UniProtKB-KW"/>
</dbReference>
<sequence length="208" mass="22835">MSEIIRLPQMTRDAEVRAASFNEADNTVEVVWTAGATVRRVTWMDGEFDEELIVDANSVRLDRLNAGAPLLDTHGRWSLSDVIGSVVKGSARLEGGKGYARVLLSSAPDTVDRVAKIKEGTVSNISVGYRIYAVEKMEREGKIPLHRVIDWEPFEISAVPVPADPGAQVRSGAGDALYSCRVIHPASEGNSICRMRMNLMQRQAELAR</sequence>
<keyword evidence="2 5" id="KW-0645">Protease</keyword>
<evidence type="ECO:0000313" key="6">
    <source>
        <dbReference type="Proteomes" id="UP001597173"/>
    </source>
</evidence>
<accession>A0ABW3YWH1</accession>
<dbReference type="Pfam" id="PF04586">
    <property type="entry name" value="Peptidase_S78"/>
    <property type="match status" value="1"/>
</dbReference>
<feature type="domain" description="Prohead serine protease" evidence="4">
    <location>
        <begin position="80"/>
        <end position="170"/>
    </location>
</feature>
<dbReference type="Proteomes" id="UP001597173">
    <property type="component" value="Unassembled WGS sequence"/>
</dbReference>